<feature type="binding site" evidence="6">
    <location>
        <position position="135"/>
    </location>
    <ligand>
        <name>S-adenosyl-L-methionine</name>
        <dbReference type="ChEBI" id="CHEBI:59789"/>
    </ligand>
</feature>
<feature type="binding site" evidence="6">
    <location>
        <position position="92"/>
    </location>
    <ligand>
        <name>S-adenosyl-L-methionine</name>
        <dbReference type="ChEBI" id="CHEBI:59789"/>
    </ligand>
</feature>
<gene>
    <name evidence="6 7" type="primary">ubiE</name>
    <name evidence="7" type="ORF">NB640_07560</name>
</gene>
<protein>
    <recommendedName>
        <fullName evidence="6">Ubiquinone/menaquinone biosynthesis C-methyltransferase UbiE</fullName>
        <ecNumber evidence="6">2.1.1.163</ecNumber>
        <ecNumber evidence="6">2.1.1.201</ecNumber>
    </recommendedName>
    <alternativeName>
        <fullName evidence="6">2-methoxy-6-polyprenyl-1,4-benzoquinol methylase</fullName>
    </alternativeName>
    <alternativeName>
        <fullName evidence="6">Demethylmenaquinone methyltransferase</fullName>
    </alternativeName>
</protein>
<keyword evidence="4 6" id="KW-0831">Ubiquinone biosynthesis</keyword>
<evidence type="ECO:0000256" key="5">
    <source>
        <dbReference type="ARBA" id="ARBA00022691"/>
    </source>
</evidence>
<dbReference type="InterPro" id="IPR023576">
    <property type="entry name" value="UbiE/COQ5_MeTrFase_CS"/>
</dbReference>
<dbReference type="CDD" id="cd02440">
    <property type="entry name" value="AdoMet_MTases"/>
    <property type="match status" value="1"/>
</dbReference>
<dbReference type="PANTHER" id="PTHR43591:SF24">
    <property type="entry name" value="2-METHOXY-6-POLYPRENYL-1,4-BENZOQUINOL METHYLASE, MITOCHONDRIAL"/>
    <property type="match status" value="1"/>
</dbReference>
<dbReference type="EC" id="2.1.1.201" evidence="6"/>
<dbReference type="GO" id="GO:0009234">
    <property type="term" value="P:menaquinone biosynthetic process"/>
    <property type="evidence" value="ECO:0007669"/>
    <property type="project" value="UniProtKB-UniRule"/>
</dbReference>
<feature type="binding site" evidence="6">
    <location>
        <position position="71"/>
    </location>
    <ligand>
        <name>S-adenosyl-L-methionine</name>
        <dbReference type="ChEBI" id="CHEBI:59789"/>
    </ligand>
</feature>
<dbReference type="Pfam" id="PF01209">
    <property type="entry name" value="Ubie_methyltran"/>
    <property type="match status" value="1"/>
</dbReference>
<evidence type="ECO:0000256" key="1">
    <source>
        <dbReference type="ARBA" id="ARBA00022428"/>
    </source>
</evidence>
<sequence>MTNKKTHFGYRQIDEQEKAEKVAGVFNRVARRYDLMNDLMSAGLHRAWKAFAATQAAIRKGFKVLDIAGGTGDLALSFARQAGDTGQVWLTDINESMLRLGRDKLLNQGYLVPVVTCDAEQLPFPDNYFDRVSVSFGLRNMTRKEVALSEMNRVLKPGGKLLILEFSRIWKPLQSLYDRYSFSVLPWLGRQVAQDADSYRYLAESIRMHPDQESLLQMLQEAGFVGVKYFNLTAGVAALHTGLKL</sequence>
<evidence type="ECO:0000256" key="6">
    <source>
        <dbReference type="HAMAP-Rule" id="MF_01813"/>
    </source>
</evidence>
<keyword evidence="5 6" id="KW-0949">S-adenosyl-L-methionine</keyword>
<dbReference type="KEGG" id="ovb:NB640_07560"/>
<reference evidence="7" key="1">
    <citation type="journal article" date="2022" name="Front. Microbiol.">
        <title>New perspectives on an old grouping: The genomic and phenotypic variability of Oxalobacter formigenes and the implications for calcium oxalate stone prevention.</title>
        <authorList>
            <person name="Chmiel J.A."/>
            <person name="Carr C."/>
            <person name="Stuivenberg G.A."/>
            <person name="Venema R."/>
            <person name="Chanyi R.M."/>
            <person name="Al K.F."/>
            <person name="Giguere D."/>
            <person name="Say H."/>
            <person name="Akouris P.P."/>
            <person name="Dominguez Romero S.A."/>
            <person name="Kwong A."/>
            <person name="Tai V."/>
            <person name="Koval S.F."/>
            <person name="Razvi H."/>
            <person name="Bjazevic J."/>
            <person name="Burton J.P."/>
        </authorList>
    </citation>
    <scope>NUCLEOTIDE SEQUENCE</scope>
    <source>
        <strain evidence="7">WoOx3</strain>
    </source>
</reference>
<dbReference type="NCBIfam" id="NF001240">
    <property type="entry name" value="PRK00216.1-1"/>
    <property type="match status" value="1"/>
</dbReference>
<comment type="catalytic activity">
    <reaction evidence="6">
        <text>a 2-methoxy-6-(all-trans-polyprenyl)benzene-1,4-diol + S-adenosyl-L-methionine = a 5-methoxy-2-methyl-3-(all-trans-polyprenyl)benzene-1,4-diol + S-adenosyl-L-homocysteine + H(+)</text>
        <dbReference type="Rhea" id="RHEA:28286"/>
        <dbReference type="Rhea" id="RHEA-COMP:10858"/>
        <dbReference type="Rhea" id="RHEA-COMP:10859"/>
        <dbReference type="ChEBI" id="CHEBI:15378"/>
        <dbReference type="ChEBI" id="CHEBI:57856"/>
        <dbReference type="ChEBI" id="CHEBI:59789"/>
        <dbReference type="ChEBI" id="CHEBI:84166"/>
        <dbReference type="ChEBI" id="CHEBI:84167"/>
        <dbReference type="EC" id="2.1.1.201"/>
    </reaction>
</comment>
<dbReference type="SUPFAM" id="SSF53335">
    <property type="entry name" value="S-adenosyl-L-methionine-dependent methyltransferases"/>
    <property type="match status" value="1"/>
</dbReference>
<dbReference type="RefSeq" id="WP_269308133.1">
    <property type="nucleotide sequence ID" value="NZ_CP098242.1"/>
</dbReference>
<comment type="pathway">
    <text evidence="6">Quinol/quinone metabolism; menaquinone biosynthesis; menaquinol from 1,4-dihydroxy-2-naphthoate: step 2/2.</text>
</comment>
<proteinExistence type="inferred from homology"/>
<evidence type="ECO:0000256" key="2">
    <source>
        <dbReference type="ARBA" id="ARBA00022603"/>
    </source>
</evidence>
<dbReference type="EMBL" id="CP098242">
    <property type="protein sequence ID" value="WAW09139.1"/>
    <property type="molecule type" value="Genomic_DNA"/>
</dbReference>
<dbReference type="PANTHER" id="PTHR43591">
    <property type="entry name" value="METHYLTRANSFERASE"/>
    <property type="match status" value="1"/>
</dbReference>
<dbReference type="Proteomes" id="UP001156215">
    <property type="component" value="Chromosome"/>
</dbReference>
<dbReference type="InterPro" id="IPR004033">
    <property type="entry name" value="UbiE/COQ5_MeTrFase"/>
</dbReference>
<dbReference type="GO" id="GO:0043770">
    <property type="term" value="F:demethylmenaquinone methyltransferase activity"/>
    <property type="evidence" value="ECO:0007669"/>
    <property type="project" value="UniProtKB-UniRule"/>
</dbReference>
<dbReference type="GO" id="GO:0032259">
    <property type="term" value="P:methylation"/>
    <property type="evidence" value="ECO:0007669"/>
    <property type="project" value="UniProtKB-KW"/>
</dbReference>
<dbReference type="NCBIfam" id="TIGR01934">
    <property type="entry name" value="MenG_MenH_UbiE"/>
    <property type="match status" value="1"/>
</dbReference>
<name>A0A9E9LUK5_9BURK</name>
<comment type="similarity">
    <text evidence="6">Belongs to the class I-like SAM-binding methyltransferase superfamily. MenG/UbiE family.</text>
</comment>
<keyword evidence="8" id="KW-1185">Reference proteome</keyword>
<evidence type="ECO:0000313" key="7">
    <source>
        <dbReference type="EMBL" id="WAW09139.1"/>
    </source>
</evidence>
<comment type="catalytic activity">
    <reaction evidence="6">
        <text>a 2-demethylmenaquinol + S-adenosyl-L-methionine = a menaquinol + S-adenosyl-L-homocysteine + H(+)</text>
        <dbReference type="Rhea" id="RHEA:42640"/>
        <dbReference type="Rhea" id="RHEA-COMP:9539"/>
        <dbReference type="Rhea" id="RHEA-COMP:9563"/>
        <dbReference type="ChEBI" id="CHEBI:15378"/>
        <dbReference type="ChEBI" id="CHEBI:18151"/>
        <dbReference type="ChEBI" id="CHEBI:55437"/>
        <dbReference type="ChEBI" id="CHEBI:57856"/>
        <dbReference type="ChEBI" id="CHEBI:59789"/>
        <dbReference type="EC" id="2.1.1.163"/>
    </reaction>
</comment>
<dbReference type="PROSITE" id="PS01184">
    <property type="entry name" value="UBIE_2"/>
    <property type="match status" value="1"/>
</dbReference>
<dbReference type="HAMAP" id="MF_01813">
    <property type="entry name" value="MenG_UbiE_methyltr"/>
    <property type="match status" value="1"/>
</dbReference>
<accession>A0A9E9LUK5</accession>
<evidence type="ECO:0000256" key="4">
    <source>
        <dbReference type="ARBA" id="ARBA00022688"/>
    </source>
</evidence>
<dbReference type="Gene3D" id="3.40.50.150">
    <property type="entry name" value="Vaccinia Virus protein VP39"/>
    <property type="match status" value="1"/>
</dbReference>
<keyword evidence="2 6" id="KW-0489">Methyltransferase</keyword>
<keyword evidence="3 6" id="KW-0808">Transferase</keyword>
<comment type="pathway">
    <text evidence="6">Cofactor biosynthesis; ubiquinone biosynthesis.</text>
</comment>
<keyword evidence="1 6" id="KW-0474">Menaquinone biosynthesis</keyword>
<dbReference type="InterPro" id="IPR029063">
    <property type="entry name" value="SAM-dependent_MTases_sf"/>
</dbReference>
<organism evidence="7 8">
    <name type="scientific">Oxalobacter vibrioformis</name>
    <dbReference type="NCBI Taxonomy" id="933080"/>
    <lineage>
        <taxon>Bacteria</taxon>
        <taxon>Pseudomonadati</taxon>
        <taxon>Pseudomonadota</taxon>
        <taxon>Betaproteobacteria</taxon>
        <taxon>Burkholderiales</taxon>
        <taxon>Oxalobacteraceae</taxon>
        <taxon>Oxalobacter</taxon>
    </lineage>
</organism>
<dbReference type="PROSITE" id="PS01183">
    <property type="entry name" value="UBIE_1"/>
    <property type="match status" value="1"/>
</dbReference>
<dbReference type="AlphaFoldDB" id="A0A9E9LUK5"/>
<evidence type="ECO:0000256" key="3">
    <source>
        <dbReference type="ARBA" id="ARBA00022679"/>
    </source>
</evidence>
<feature type="binding site" evidence="6">
    <location>
        <begin position="118"/>
        <end position="119"/>
    </location>
    <ligand>
        <name>S-adenosyl-L-methionine</name>
        <dbReference type="ChEBI" id="CHEBI:59789"/>
    </ligand>
</feature>
<evidence type="ECO:0000313" key="8">
    <source>
        <dbReference type="Proteomes" id="UP001156215"/>
    </source>
</evidence>
<dbReference type="EC" id="2.1.1.163" evidence="6"/>
<dbReference type="GO" id="GO:0009060">
    <property type="term" value="P:aerobic respiration"/>
    <property type="evidence" value="ECO:0007669"/>
    <property type="project" value="UniProtKB-UniRule"/>
</dbReference>
<dbReference type="PROSITE" id="PS51608">
    <property type="entry name" value="SAM_MT_UBIE"/>
    <property type="match status" value="1"/>
</dbReference>
<dbReference type="GO" id="GO:0008425">
    <property type="term" value="F:2-methoxy-6-polyprenyl-1,4-benzoquinol methyltransferase activity"/>
    <property type="evidence" value="ECO:0007669"/>
    <property type="project" value="UniProtKB-UniRule"/>
</dbReference>
<comment type="function">
    <text evidence="6">Methyltransferase required for the conversion of demethylmenaquinol (DMKH2) to menaquinol (MKH2) and the conversion of 2-polyprenyl-6-methoxy-1,4-benzoquinol (DDMQH2) to 2-polyprenyl-3-methyl-6-methoxy-1,4-benzoquinol (DMQH2).</text>
</comment>